<comment type="caution">
    <text evidence="1">The sequence shown here is derived from an EMBL/GenBank/DDBJ whole genome shotgun (WGS) entry which is preliminary data.</text>
</comment>
<keyword evidence="2" id="KW-1185">Reference proteome</keyword>
<protein>
    <recommendedName>
        <fullName evidence="3">Death on curing protein, Doc toxin</fullName>
    </recommendedName>
</protein>
<dbReference type="Gene3D" id="3.30.2310.20">
    <property type="entry name" value="RelE-like"/>
    <property type="match status" value="1"/>
</dbReference>
<dbReference type="EMBL" id="LOCO01000047">
    <property type="protein sequence ID" value="KXO06290.1"/>
    <property type="molecule type" value="Genomic_DNA"/>
</dbReference>
<evidence type="ECO:0000313" key="1">
    <source>
        <dbReference type="EMBL" id="KXO06290.1"/>
    </source>
</evidence>
<dbReference type="InterPro" id="IPR035093">
    <property type="entry name" value="RelE/ParE_toxin_dom_sf"/>
</dbReference>
<proteinExistence type="predicted"/>
<gene>
    <name evidence="1" type="ORF">J122_4121</name>
</gene>
<dbReference type="RefSeq" id="WP_061333997.1">
    <property type="nucleotide sequence ID" value="NZ_LOCO01000047.1"/>
</dbReference>
<name>A0A137S1H9_9GAMM</name>
<reference evidence="2" key="1">
    <citation type="submission" date="2015-12" db="EMBL/GenBank/DDBJ databases">
        <authorList>
            <person name="Lima A."/>
            <person name="Farahani Zayas N."/>
            <person name="Castro Da Silva M.A."/>
            <person name="Cabral A."/>
            <person name="Pessatti M.L."/>
        </authorList>
    </citation>
    <scope>NUCLEOTIDE SEQUENCE [LARGE SCALE GENOMIC DNA]</scope>
    <source>
        <strain evidence="2">LAMA 842</strain>
    </source>
</reference>
<evidence type="ECO:0000313" key="2">
    <source>
        <dbReference type="Proteomes" id="UP000070282"/>
    </source>
</evidence>
<sequence length="97" mass="11241">MIYTFHPAAEAEFLESVGYYELEVPGLGGAFKEEFEALAELIGDSPKGWQTELEPDIRRAPLHRFPLSIIYREQPSGFQVLAVAHDRRRPYYWLSRL</sequence>
<evidence type="ECO:0008006" key="3">
    <source>
        <dbReference type="Google" id="ProtNLM"/>
    </source>
</evidence>
<dbReference type="AlphaFoldDB" id="A0A137S1H9"/>
<accession>A0A137S1H9</accession>
<dbReference type="Proteomes" id="UP000070282">
    <property type="component" value="Unassembled WGS sequence"/>
</dbReference>
<organism evidence="1 2">
    <name type="scientific">Marinobacter excellens LAMA 842</name>
    <dbReference type="NCBI Taxonomy" id="1306954"/>
    <lineage>
        <taxon>Bacteria</taxon>
        <taxon>Pseudomonadati</taxon>
        <taxon>Pseudomonadota</taxon>
        <taxon>Gammaproteobacteria</taxon>
        <taxon>Pseudomonadales</taxon>
        <taxon>Marinobacteraceae</taxon>
        <taxon>Marinobacter</taxon>
    </lineage>
</organism>
<dbReference type="PATRIC" id="fig|1306954.6.peg.3200"/>